<evidence type="ECO:0000259" key="10">
    <source>
        <dbReference type="PROSITE" id="PS52015"/>
    </source>
</evidence>
<dbReference type="SUPFAM" id="SSF74653">
    <property type="entry name" value="TolA/TonB C-terminal domain"/>
    <property type="match status" value="1"/>
</dbReference>
<dbReference type="NCBIfam" id="TIGR01352">
    <property type="entry name" value="tonB_Cterm"/>
    <property type="match status" value="1"/>
</dbReference>
<feature type="domain" description="TonB C-terminal" evidence="10">
    <location>
        <begin position="136"/>
        <end position="228"/>
    </location>
</feature>
<keyword evidence="8" id="KW-1133">Transmembrane helix</keyword>
<keyword evidence="6" id="KW-0812">Transmembrane</keyword>
<dbReference type="PANTHER" id="PTHR33446:SF2">
    <property type="entry name" value="PROTEIN TONB"/>
    <property type="match status" value="1"/>
</dbReference>
<dbReference type="RefSeq" id="WP_144898593.1">
    <property type="nucleotide sequence ID" value="NZ_VLKN01000002.1"/>
</dbReference>
<evidence type="ECO:0000256" key="3">
    <source>
        <dbReference type="ARBA" id="ARBA00022448"/>
    </source>
</evidence>
<accession>A0A562LBF6</accession>
<dbReference type="InterPro" id="IPR051045">
    <property type="entry name" value="TonB-dependent_transducer"/>
</dbReference>
<keyword evidence="7" id="KW-0653">Protein transport</keyword>
<evidence type="ECO:0000256" key="4">
    <source>
        <dbReference type="ARBA" id="ARBA00022475"/>
    </source>
</evidence>
<keyword evidence="4" id="KW-1003">Cell membrane</keyword>
<dbReference type="OrthoDB" id="9792439at2"/>
<name>A0A562LBF6_9GAMM</name>
<reference evidence="11 12" key="1">
    <citation type="journal article" date="2015" name="Stand. Genomic Sci.">
        <title>Genomic Encyclopedia of Bacterial and Archaeal Type Strains, Phase III: the genomes of soil and plant-associated and newly described type strains.</title>
        <authorList>
            <person name="Whitman W.B."/>
            <person name="Woyke T."/>
            <person name="Klenk H.P."/>
            <person name="Zhou Y."/>
            <person name="Lilburn T.G."/>
            <person name="Beck B.J."/>
            <person name="De Vos P."/>
            <person name="Vandamme P."/>
            <person name="Eisen J.A."/>
            <person name="Garrity G."/>
            <person name="Hugenholtz P."/>
            <person name="Kyrpides N.C."/>
        </authorList>
    </citation>
    <scope>NUCLEOTIDE SEQUENCE [LARGE SCALE GENOMIC DNA]</scope>
    <source>
        <strain evidence="11 12">CGMCC 1.10821</strain>
    </source>
</reference>
<gene>
    <name evidence="11" type="ORF">IP90_01090</name>
</gene>
<dbReference type="PANTHER" id="PTHR33446">
    <property type="entry name" value="PROTEIN TONB-RELATED"/>
    <property type="match status" value="1"/>
</dbReference>
<dbReference type="Pfam" id="PF03544">
    <property type="entry name" value="TonB_C"/>
    <property type="match status" value="1"/>
</dbReference>
<dbReference type="InterPro" id="IPR037682">
    <property type="entry name" value="TonB_C"/>
</dbReference>
<comment type="subcellular location">
    <subcellularLocation>
        <location evidence="1">Cell inner membrane</location>
        <topology evidence="1">Single-pass membrane protein</topology>
        <orientation evidence="1">Periplasmic side</orientation>
    </subcellularLocation>
</comment>
<evidence type="ECO:0000256" key="2">
    <source>
        <dbReference type="ARBA" id="ARBA00006555"/>
    </source>
</evidence>
<evidence type="ECO:0000256" key="6">
    <source>
        <dbReference type="ARBA" id="ARBA00022692"/>
    </source>
</evidence>
<protein>
    <submittedName>
        <fullName evidence="11">Protein TonB</fullName>
    </submittedName>
</protein>
<organism evidence="11 12">
    <name type="scientific">Luteimonas cucumeris</name>
    <dbReference type="NCBI Taxonomy" id="985012"/>
    <lineage>
        <taxon>Bacteria</taxon>
        <taxon>Pseudomonadati</taxon>
        <taxon>Pseudomonadota</taxon>
        <taxon>Gammaproteobacteria</taxon>
        <taxon>Lysobacterales</taxon>
        <taxon>Lysobacteraceae</taxon>
        <taxon>Luteimonas</taxon>
    </lineage>
</organism>
<comment type="caution">
    <text evidence="11">The sequence shown here is derived from an EMBL/GenBank/DDBJ whole genome shotgun (WGS) entry which is preliminary data.</text>
</comment>
<keyword evidence="9" id="KW-0472">Membrane</keyword>
<evidence type="ECO:0000256" key="7">
    <source>
        <dbReference type="ARBA" id="ARBA00022927"/>
    </source>
</evidence>
<dbReference type="GO" id="GO:0031992">
    <property type="term" value="F:energy transducer activity"/>
    <property type="evidence" value="ECO:0007669"/>
    <property type="project" value="TreeGrafter"/>
</dbReference>
<dbReference type="GO" id="GO:0015031">
    <property type="term" value="P:protein transport"/>
    <property type="evidence" value="ECO:0007669"/>
    <property type="project" value="UniProtKB-KW"/>
</dbReference>
<evidence type="ECO:0000256" key="8">
    <source>
        <dbReference type="ARBA" id="ARBA00022989"/>
    </source>
</evidence>
<evidence type="ECO:0000313" key="11">
    <source>
        <dbReference type="EMBL" id="TWI04948.1"/>
    </source>
</evidence>
<dbReference type="InterPro" id="IPR006260">
    <property type="entry name" value="TonB/TolA_C"/>
</dbReference>
<dbReference type="EMBL" id="VLKN01000002">
    <property type="protein sequence ID" value="TWI04948.1"/>
    <property type="molecule type" value="Genomic_DNA"/>
</dbReference>
<keyword evidence="12" id="KW-1185">Reference proteome</keyword>
<evidence type="ECO:0000313" key="12">
    <source>
        <dbReference type="Proteomes" id="UP000315167"/>
    </source>
</evidence>
<evidence type="ECO:0000256" key="5">
    <source>
        <dbReference type="ARBA" id="ARBA00022519"/>
    </source>
</evidence>
<keyword evidence="5" id="KW-0997">Cell inner membrane</keyword>
<sequence>MVLSQHRGFRFSLSDTGAEDAPNPLRIAATSTAIAVHAVALLVLLAPVAAPPAIEETDVIRPVLTWPKDVIPPPPLPPIEVPVVRTPPRTQAPALQPRPDVVPVDAPIVSDLGTEAFVPTEDAGPVAPDITGPGPVAAMRLEYDEAPAPTYPRDALRQGLQGVVMLQVTVDVDGRPIDVVVAQSSGHRDLDVAARQQVLKRWRFRPAMKDGRAVQAVGLVPVDFTLKR</sequence>
<keyword evidence="3" id="KW-0813">Transport</keyword>
<evidence type="ECO:0000256" key="1">
    <source>
        <dbReference type="ARBA" id="ARBA00004383"/>
    </source>
</evidence>
<dbReference type="Gene3D" id="3.30.1150.10">
    <property type="match status" value="1"/>
</dbReference>
<dbReference type="GO" id="GO:0055085">
    <property type="term" value="P:transmembrane transport"/>
    <property type="evidence" value="ECO:0007669"/>
    <property type="project" value="InterPro"/>
</dbReference>
<dbReference type="Proteomes" id="UP000315167">
    <property type="component" value="Unassembled WGS sequence"/>
</dbReference>
<dbReference type="PROSITE" id="PS52015">
    <property type="entry name" value="TONB_CTD"/>
    <property type="match status" value="1"/>
</dbReference>
<proteinExistence type="inferred from homology"/>
<dbReference type="GO" id="GO:0098797">
    <property type="term" value="C:plasma membrane protein complex"/>
    <property type="evidence" value="ECO:0007669"/>
    <property type="project" value="TreeGrafter"/>
</dbReference>
<evidence type="ECO:0000256" key="9">
    <source>
        <dbReference type="ARBA" id="ARBA00023136"/>
    </source>
</evidence>
<comment type="similarity">
    <text evidence="2">Belongs to the TonB family.</text>
</comment>
<dbReference type="AlphaFoldDB" id="A0A562LBF6"/>